<dbReference type="PANTHER" id="PTHR42803:SF1">
    <property type="entry name" value="BROAD-SPECIFICITY LINEAR ACYL-COA DEHYDROGENASE FADE5"/>
    <property type="match status" value="1"/>
</dbReference>
<evidence type="ECO:0000256" key="1">
    <source>
        <dbReference type="ARBA" id="ARBA00001974"/>
    </source>
</evidence>
<evidence type="ECO:0000256" key="2">
    <source>
        <dbReference type="ARBA" id="ARBA00009347"/>
    </source>
</evidence>
<dbReference type="Gene3D" id="1.20.140.10">
    <property type="entry name" value="Butyryl-CoA Dehydrogenase, subunit A, domain 3"/>
    <property type="match status" value="1"/>
</dbReference>
<dbReference type="Gene3D" id="1.10.540.10">
    <property type="entry name" value="Acyl-CoA dehydrogenase/oxidase, N-terminal domain"/>
    <property type="match status" value="1"/>
</dbReference>
<evidence type="ECO:0000259" key="8">
    <source>
        <dbReference type="Pfam" id="PF02770"/>
    </source>
</evidence>
<feature type="domain" description="Acyl-CoA dehydrogenase/oxidase C-terminal" evidence="7">
    <location>
        <begin position="305"/>
        <end position="379"/>
    </location>
</feature>
<keyword evidence="5" id="KW-0560">Oxidoreductase</keyword>
<keyword evidence="11" id="KW-1185">Reference proteome</keyword>
<evidence type="ECO:0000256" key="4">
    <source>
        <dbReference type="ARBA" id="ARBA00022827"/>
    </source>
</evidence>
<evidence type="ECO:0000259" key="7">
    <source>
        <dbReference type="Pfam" id="PF00441"/>
    </source>
</evidence>
<dbReference type="InterPro" id="IPR006089">
    <property type="entry name" value="Acyl-CoA_DH_CS"/>
</dbReference>
<feature type="domain" description="Acyl-CoA oxidase/dehydrogenase middle" evidence="8">
    <location>
        <begin position="186"/>
        <end position="295"/>
    </location>
</feature>
<dbReference type="SUPFAM" id="SSF56645">
    <property type="entry name" value="Acyl-CoA dehydrogenase NM domain-like"/>
    <property type="match status" value="1"/>
</dbReference>
<organism evidence="10 11">
    <name type="scientific">Pendulispora rubella</name>
    <dbReference type="NCBI Taxonomy" id="2741070"/>
    <lineage>
        <taxon>Bacteria</taxon>
        <taxon>Pseudomonadati</taxon>
        <taxon>Myxococcota</taxon>
        <taxon>Myxococcia</taxon>
        <taxon>Myxococcales</taxon>
        <taxon>Sorangiineae</taxon>
        <taxon>Pendulisporaceae</taxon>
        <taxon>Pendulispora</taxon>
    </lineage>
</organism>
<dbReference type="SUPFAM" id="SSF47203">
    <property type="entry name" value="Acyl-CoA dehydrogenase C-terminal domain-like"/>
    <property type="match status" value="1"/>
</dbReference>
<dbReference type="InterPro" id="IPR036250">
    <property type="entry name" value="AcylCo_DH-like_C"/>
</dbReference>
<evidence type="ECO:0000256" key="5">
    <source>
        <dbReference type="RuleBase" id="RU362125"/>
    </source>
</evidence>
<dbReference type="InterPro" id="IPR006091">
    <property type="entry name" value="Acyl-CoA_Oxase/DH_mid-dom"/>
</dbReference>
<evidence type="ECO:0000313" key="10">
    <source>
        <dbReference type="EMBL" id="WXB07621.1"/>
    </source>
</evidence>
<dbReference type="Proteomes" id="UP001374803">
    <property type="component" value="Chromosome"/>
</dbReference>
<evidence type="ECO:0000256" key="6">
    <source>
        <dbReference type="SAM" id="MobiDB-lite"/>
    </source>
</evidence>
<dbReference type="EMBL" id="CP089983">
    <property type="protein sequence ID" value="WXB07621.1"/>
    <property type="molecule type" value="Genomic_DNA"/>
</dbReference>
<comment type="cofactor">
    <cofactor evidence="1 5">
        <name>FAD</name>
        <dbReference type="ChEBI" id="CHEBI:57692"/>
    </cofactor>
</comment>
<accession>A0ABZ2LCV6</accession>
<dbReference type="PANTHER" id="PTHR42803">
    <property type="entry name" value="ACYL-COA DEHYDROGENASE"/>
    <property type="match status" value="1"/>
</dbReference>
<dbReference type="InterPro" id="IPR009100">
    <property type="entry name" value="AcylCoA_DH/oxidase_NM_dom_sf"/>
</dbReference>
<dbReference type="InterPro" id="IPR052166">
    <property type="entry name" value="Diverse_Acyl-CoA_DH"/>
</dbReference>
<evidence type="ECO:0000259" key="9">
    <source>
        <dbReference type="Pfam" id="PF02771"/>
    </source>
</evidence>
<dbReference type="Gene3D" id="2.40.110.10">
    <property type="entry name" value="Butyryl-CoA Dehydrogenase, subunit A, domain 2"/>
    <property type="match status" value="1"/>
</dbReference>
<feature type="domain" description="Acyl-CoA dehydrogenase/oxidase N-terminal" evidence="9">
    <location>
        <begin position="51"/>
        <end position="149"/>
    </location>
</feature>
<feature type="region of interest" description="Disordered" evidence="6">
    <location>
        <begin position="649"/>
        <end position="670"/>
    </location>
</feature>
<dbReference type="Pfam" id="PF00441">
    <property type="entry name" value="Acyl-CoA_dh_1"/>
    <property type="match status" value="2"/>
</dbReference>
<name>A0ABZ2LCV6_9BACT</name>
<keyword evidence="4 5" id="KW-0274">FAD</keyword>
<keyword evidence="3 5" id="KW-0285">Flavoprotein</keyword>
<dbReference type="InterPro" id="IPR009075">
    <property type="entry name" value="AcylCo_DH/oxidase_C"/>
</dbReference>
<dbReference type="InterPro" id="IPR046373">
    <property type="entry name" value="Acyl-CoA_Oxase/DH_mid-dom_sf"/>
</dbReference>
<dbReference type="InterPro" id="IPR037069">
    <property type="entry name" value="AcylCoA_DH/ox_N_sf"/>
</dbReference>
<reference evidence="10" key="1">
    <citation type="submission" date="2021-12" db="EMBL/GenBank/DDBJ databases">
        <title>Discovery of the Pendulisporaceae a myxobacterial family with distinct sporulation behavior and unique specialized metabolism.</title>
        <authorList>
            <person name="Garcia R."/>
            <person name="Popoff A."/>
            <person name="Bader C.D."/>
            <person name="Loehr J."/>
            <person name="Walesch S."/>
            <person name="Walt C."/>
            <person name="Boldt J."/>
            <person name="Bunk B."/>
            <person name="Haeckl F.J.F.P.J."/>
            <person name="Gunesch A.P."/>
            <person name="Birkelbach J."/>
            <person name="Nuebel U."/>
            <person name="Pietschmann T."/>
            <person name="Bach T."/>
            <person name="Mueller R."/>
        </authorList>
    </citation>
    <scope>NUCLEOTIDE SEQUENCE</scope>
    <source>
        <strain evidence="10">MSr11367</strain>
    </source>
</reference>
<dbReference type="Pfam" id="PF02770">
    <property type="entry name" value="Acyl-CoA_dh_M"/>
    <property type="match status" value="1"/>
</dbReference>
<evidence type="ECO:0000256" key="3">
    <source>
        <dbReference type="ARBA" id="ARBA00022630"/>
    </source>
</evidence>
<dbReference type="Pfam" id="PF02771">
    <property type="entry name" value="Acyl-CoA_dh_N"/>
    <property type="match status" value="1"/>
</dbReference>
<proteinExistence type="inferred from homology"/>
<comment type="similarity">
    <text evidence="2 5">Belongs to the acyl-CoA dehydrogenase family.</text>
</comment>
<feature type="domain" description="Acyl-CoA dehydrogenase/oxidase C-terminal" evidence="7">
    <location>
        <begin position="416"/>
        <end position="479"/>
    </location>
</feature>
<evidence type="ECO:0000313" key="11">
    <source>
        <dbReference type="Proteomes" id="UP001374803"/>
    </source>
</evidence>
<dbReference type="RefSeq" id="WP_394837285.1">
    <property type="nucleotide sequence ID" value="NZ_CP089929.1"/>
</dbReference>
<gene>
    <name evidence="10" type="ORF">LVJ94_10300</name>
</gene>
<protein>
    <submittedName>
        <fullName evidence="10">Acyl-CoA dehydrogenase family protein</fullName>
    </submittedName>
</protein>
<sequence length="670" mass="74652">MSNFFKDNDDLAFYFDKGIDWEPLVEVTEYGYRTQDGFKSAREAVAFYGEVAEMVGELAADDIAPRAAAIDREEVRLQNGEAVAGPAMTAIFERIRELDLHRLCLPRELGGLNVPVLSYFVNIELMARADASAVAHHSFHGGMAMAMLAYSLHEGTTTFDVENARILETRFGAAIDEIARGDAWGCMDITEPNAGSDMAALRAFAERDAEGRWLLSGQKIFITSGHGKYHFVIARTERTERSDDPMAGLRGLSMFLVKAYDDLPDGTRRRYVTIDRIEEKLGQHGSVTASLLFDRAPAELLGARGEGFKCMLLLMNNARLGVGFESIGLCEAAYRLAKAYAEERRSMGKAVAQHEMIADYLDEMRTDLQGLRALAMYGAFHEEMAQKLIFLDKIGQGIASDEEAERVRRTLPEHVAKSRRVTPLLKYLAAEKAVEMARRAVQIHGGAGYTRDYGAEKLLRDAMVMPIYEGTSQIQSLMAMKDQLVALVKKPHAFVRRRAQAKWRQATARDPLERRVAGITLIALSGLQHLATRTAVDKLRSLSGVSVGGWRRALAGWNPKRDFALAMLHAERITRILTDEAICDVLLEQAQTFPERRDVLERYLERAELRCHALHREITTTGERILAITNPAREAAPLKIGEQGTRAGFHSAEVGGEPPRRQGRQVMEIS</sequence>
<dbReference type="PROSITE" id="PS00073">
    <property type="entry name" value="ACYL_COA_DH_2"/>
    <property type="match status" value="1"/>
</dbReference>
<dbReference type="InterPro" id="IPR013786">
    <property type="entry name" value="AcylCoA_DH/ox_N"/>
</dbReference>